<feature type="domain" description="Pseudouridine synthase RsuA/RluA-like" evidence="6">
    <location>
        <begin position="104"/>
        <end position="259"/>
    </location>
</feature>
<evidence type="ECO:0000259" key="6">
    <source>
        <dbReference type="Pfam" id="PF00849"/>
    </source>
</evidence>
<dbReference type="InterPro" id="IPR006145">
    <property type="entry name" value="PsdUridine_synth_RsuA/RluA"/>
</dbReference>
<gene>
    <name evidence="7" type="ORF">ACFPOF_08330</name>
</gene>
<dbReference type="PROSITE" id="PS01129">
    <property type="entry name" value="PSI_RLU"/>
    <property type="match status" value="1"/>
</dbReference>
<dbReference type="GO" id="GO:0016853">
    <property type="term" value="F:isomerase activity"/>
    <property type="evidence" value="ECO:0007669"/>
    <property type="project" value="UniProtKB-KW"/>
</dbReference>
<sequence length="334" mass="38043">MDEKREEAAQKPSQQYYEPIEIVANVSDHGRMLRDVLRKRVGISRRLMVKLKSSDEGLSVNGEKVWSNHVLAEGDVIRLRIEAEESETILPQPMPIDIVYEDAHLLVLNKPAGLIVHPTTGHYLNTLANGVIHYWQERGEKIRFRPVHRLDEHTSGLVVVAKHSLAQQQLSAQMNEGKVTKMYRTYVYGGPPEKEGRIESPIDRSDEDPHRRVVRPDGQSCLTFYHVARAFEFGDGENACELEVRLGTGRTHQIRVHMTSIGCPIIGDSYYTEERWEKSNTAAHLGDVINRQALHAARLGFDHPITGEPMMLEAPLPEDMRRLEQRLIKLEKGE</sequence>
<dbReference type="EMBL" id="JBHSMI010000015">
    <property type="protein sequence ID" value="MFC5402746.1"/>
    <property type="molecule type" value="Genomic_DNA"/>
</dbReference>
<evidence type="ECO:0000256" key="4">
    <source>
        <dbReference type="RuleBase" id="RU362028"/>
    </source>
</evidence>
<protein>
    <recommendedName>
        <fullName evidence="4">Pseudouridine synthase</fullName>
        <ecNumber evidence="4">5.4.99.-</ecNumber>
    </recommendedName>
</protein>
<name>A0ABW0HNB8_9BACL</name>
<dbReference type="InterPro" id="IPR006224">
    <property type="entry name" value="PsdUridine_synth_RluA-like_CS"/>
</dbReference>
<evidence type="ECO:0000256" key="5">
    <source>
        <dbReference type="SAM" id="MobiDB-lite"/>
    </source>
</evidence>
<keyword evidence="8" id="KW-1185">Reference proteome</keyword>
<dbReference type="InterPro" id="IPR006225">
    <property type="entry name" value="PsdUridine_synth_RluC/D"/>
</dbReference>
<dbReference type="Pfam" id="PF00849">
    <property type="entry name" value="PseudoU_synth_2"/>
    <property type="match status" value="1"/>
</dbReference>
<reference evidence="8" key="1">
    <citation type="journal article" date="2019" name="Int. J. Syst. Evol. Microbiol.">
        <title>The Global Catalogue of Microorganisms (GCM) 10K type strain sequencing project: providing services to taxonomists for standard genome sequencing and annotation.</title>
        <authorList>
            <consortium name="The Broad Institute Genomics Platform"/>
            <consortium name="The Broad Institute Genome Sequencing Center for Infectious Disease"/>
            <person name="Wu L."/>
            <person name="Ma J."/>
        </authorList>
    </citation>
    <scope>NUCLEOTIDE SEQUENCE [LARGE SCALE GENOMIC DNA]</scope>
    <source>
        <strain evidence="8">CGMCC 1.18575</strain>
    </source>
</reference>
<evidence type="ECO:0000256" key="1">
    <source>
        <dbReference type="ARBA" id="ARBA00000073"/>
    </source>
</evidence>
<evidence type="ECO:0000256" key="3">
    <source>
        <dbReference type="ARBA" id="ARBA00023235"/>
    </source>
</evidence>
<comment type="similarity">
    <text evidence="2 4">Belongs to the pseudouridine synthase RluA family.</text>
</comment>
<dbReference type="EC" id="5.4.99.-" evidence="4"/>
<dbReference type="SUPFAM" id="SSF55120">
    <property type="entry name" value="Pseudouridine synthase"/>
    <property type="match status" value="1"/>
</dbReference>
<dbReference type="Gene3D" id="3.30.2350.10">
    <property type="entry name" value="Pseudouridine synthase"/>
    <property type="match status" value="1"/>
</dbReference>
<dbReference type="InterPro" id="IPR050188">
    <property type="entry name" value="RluA_PseudoU_synthase"/>
</dbReference>
<evidence type="ECO:0000313" key="7">
    <source>
        <dbReference type="EMBL" id="MFC5402746.1"/>
    </source>
</evidence>
<dbReference type="CDD" id="cd02869">
    <property type="entry name" value="PseudoU_synth_RluA_like"/>
    <property type="match status" value="1"/>
</dbReference>
<organism evidence="7 8">
    <name type="scientific">Cohnella soli</name>
    <dbReference type="NCBI Taxonomy" id="425005"/>
    <lineage>
        <taxon>Bacteria</taxon>
        <taxon>Bacillati</taxon>
        <taxon>Bacillota</taxon>
        <taxon>Bacilli</taxon>
        <taxon>Bacillales</taxon>
        <taxon>Paenibacillaceae</taxon>
        <taxon>Cohnella</taxon>
    </lineage>
</organism>
<dbReference type="RefSeq" id="WP_378131490.1">
    <property type="nucleotide sequence ID" value="NZ_JBHSMI010000015.1"/>
</dbReference>
<comment type="function">
    <text evidence="4">Responsible for synthesis of pseudouridine from uracil.</text>
</comment>
<evidence type="ECO:0000256" key="2">
    <source>
        <dbReference type="ARBA" id="ARBA00010876"/>
    </source>
</evidence>
<dbReference type="InterPro" id="IPR020103">
    <property type="entry name" value="PsdUridine_synth_cat_dom_sf"/>
</dbReference>
<evidence type="ECO:0000313" key="8">
    <source>
        <dbReference type="Proteomes" id="UP001596113"/>
    </source>
</evidence>
<feature type="region of interest" description="Disordered" evidence="5">
    <location>
        <begin position="194"/>
        <end position="213"/>
    </location>
</feature>
<dbReference type="Proteomes" id="UP001596113">
    <property type="component" value="Unassembled WGS sequence"/>
</dbReference>
<dbReference type="NCBIfam" id="TIGR00005">
    <property type="entry name" value="rluA_subfam"/>
    <property type="match status" value="1"/>
</dbReference>
<dbReference type="PANTHER" id="PTHR21600:SF44">
    <property type="entry name" value="RIBOSOMAL LARGE SUBUNIT PSEUDOURIDINE SYNTHASE D"/>
    <property type="match status" value="1"/>
</dbReference>
<comment type="catalytic activity">
    <reaction evidence="1 4">
        <text>a uridine in RNA = a pseudouridine in RNA</text>
        <dbReference type="Rhea" id="RHEA:48348"/>
        <dbReference type="Rhea" id="RHEA-COMP:12068"/>
        <dbReference type="Rhea" id="RHEA-COMP:12069"/>
        <dbReference type="ChEBI" id="CHEBI:65314"/>
        <dbReference type="ChEBI" id="CHEBI:65315"/>
    </reaction>
</comment>
<keyword evidence="3 4" id="KW-0413">Isomerase</keyword>
<comment type="caution">
    <text evidence="7">The sequence shown here is derived from an EMBL/GenBank/DDBJ whole genome shotgun (WGS) entry which is preliminary data.</text>
</comment>
<accession>A0ABW0HNB8</accession>
<proteinExistence type="inferred from homology"/>
<dbReference type="PANTHER" id="PTHR21600">
    <property type="entry name" value="MITOCHONDRIAL RNA PSEUDOURIDINE SYNTHASE"/>
    <property type="match status" value="1"/>
</dbReference>